<dbReference type="InterPro" id="IPR035986">
    <property type="entry name" value="PKD_dom_sf"/>
</dbReference>
<evidence type="ECO:0000259" key="1">
    <source>
        <dbReference type="PROSITE" id="PS50093"/>
    </source>
</evidence>
<dbReference type="InterPro" id="IPR013783">
    <property type="entry name" value="Ig-like_fold"/>
</dbReference>
<feature type="domain" description="PKD" evidence="1">
    <location>
        <begin position="791"/>
        <end position="883"/>
    </location>
</feature>
<evidence type="ECO:0000313" key="3">
    <source>
        <dbReference type="Proteomes" id="UP000245657"/>
    </source>
</evidence>
<feature type="domain" description="PKD" evidence="1">
    <location>
        <begin position="301"/>
        <end position="393"/>
    </location>
</feature>
<reference evidence="2 3" key="1">
    <citation type="submission" date="2018-05" db="EMBL/GenBank/DDBJ databases">
        <title>Draft genome of Methanospirillum lacunae Ki8-1.</title>
        <authorList>
            <person name="Dueholm M.S."/>
            <person name="Nielsen P.H."/>
            <person name="Bakmann L.F."/>
            <person name="Otzen D.E."/>
        </authorList>
    </citation>
    <scope>NUCLEOTIDE SEQUENCE [LARGE SCALE GENOMIC DNA]</scope>
    <source>
        <strain evidence="2 3">Ki8-1</strain>
    </source>
</reference>
<evidence type="ECO:0000313" key="2">
    <source>
        <dbReference type="EMBL" id="PWR70621.1"/>
    </source>
</evidence>
<dbReference type="EMBL" id="QGMY01000011">
    <property type="protein sequence ID" value="PWR70621.1"/>
    <property type="molecule type" value="Genomic_DNA"/>
</dbReference>
<sequence>MRLLHNIALLLVAVTLLLASPCIGAVQAESGSSTTPDSCGPMNGGPCIIADFIGSPTTGDAPLRVQFLDASSGRPSAWAWDFGDGGTASAVADPVHTYTRPGKYTVKQVASSLTNGTSTKVREAYIIVRDPTPISADFIGHPTDGYAPLDVQFSDCTIGNPDLWKWDFGDGSTSKIQNPNHTYQRPGKYTVTLNASTALGGTSTKVKEDYITVEGLCNISADFSYTPSTGIAPLTVQFTDLSSGNPTMWAWDFGDGSSDMVASPSHTFTKPGTYTVRLAASSQSCGEGVKEKTITVNPCSIKADFVGTPNSGTAPLTVQFTDKSIGNPTMWKWDFGDGPIPMDADVSCSGGGCGNIANPTHTYLEPGTYTVTLTASNQYGCSDTITKQMYVVVVPACSIKADFVASPTNGSAPLTVQFTDKSTGNPTMWKWDFGDGPIPMDADVSCSGGACDNIANPTHTYREPGTYTVTLTASNQQGCTDTISKSQFVVVVPACSIKADFVASPTNGSAPLTVQFTDKSTGNPTMWNWDFGDGPIPMNADVSCSGGACDNIANPTHTYREPGTYTVTLTASNQQGCTDTISKQSFVVVVPACSIKADFVASPTNGSAPLTVQFTDKSTGNPTMWNWDFGDGPIPMNADVSCSGGGCNNIANPTHTYLEPGTYTVTLTASNQQGCTDTISKQSFVVVVPACSIKADFVASPTNGSAPLTVQFTDKSTGNPTMWNWDFGDGPIPMNADVSCSGGGCNNIANPTHTYREPGTYTVTLTASNQQGCTDTISKQSFVVVVPACSIKADFVANPTNGSAPLTVQFTDKSTGNPTMWNWDFGDGPIPMNADVSCSGGGCSNIANPTHTYLEPGKYTVTLTASNQQGCTDTISKQSFVVVVPACSIKADFVANPTNGSAPLTVQFTDKSTGNPTMWNWDFGDGPIPMNADVSCSGGGCSNIANPTHTYLEPGKYTVTLTASNQQGCTDTISKSQFVVVVPACSIKADFVATPTNGSAPLTVQFTDKSTGNPTMWNWDFGDGPIPMDADVSCSGGRCGNIANPTHTYREPGTYTVTLTASNQQGCTDTISKQSFVVVVPACSIDTNFSATPVSGEAPLKVQFTDLSTGNPTMWKWDFGDKQGPIPMDADVSCSGGGCDNIANPIHTYLDPGTYTVTLTASNQQGCTDTETKTAFITVGKKPTEVIPLYPGWNFVSVPKKLAPGSDTASIFSHVDVKGHSVFQYDSMSHAWNIVNPGTIIRPLDAFWIYSGGIDKIPLEYDTNPVQTPPTKQLKKGWNGVGFTGVTPIEAKYTFLSVQNSWVNCVGFDGSSQRYNTMIIKGSNDNTMLGPYNGYWLYMSADGILAANAA</sequence>
<feature type="domain" description="PKD" evidence="1">
    <location>
        <begin position="1085"/>
        <end position="1179"/>
    </location>
</feature>
<dbReference type="InterPro" id="IPR022409">
    <property type="entry name" value="PKD/Chitinase_dom"/>
</dbReference>
<dbReference type="Proteomes" id="UP000245657">
    <property type="component" value="Unassembled WGS sequence"/>
</dbReference>
<organism evidence="2 3">
    <name type="scientific">Methanospirillum lacunae</name>
    <dbReference type="NCBI Taxonomy" id="668570"/>
    <lineage>
        <taxon>Archaea</taxon>
        <taxon>Methanobacteriati</taxon>
        <taxon>Methanobacteriota</taxon>
        <taxon>Stenosarchaea group</taxon>
        <taxon>Methanomicrobia</taxon>
        <taxon>Methanomicrobiales</taxon>
        <taxon>Methanospirillaceae</taxon>
        <taxon>Methanospirillum</taxon>
    </lineage>
</organism>
<accession>A0A2V2N534</accession>
<proteinExistence type="predicted"/>
<feature type="domain" description="PKD" evidence="1">
    <location>
        <begin position="987"/>
        <end position="1079"/>
    </location>
</feature>
<dbReference type="SMART" id="SM00089">
    <property type="entry name" value="PKD"/>
    <property type="match status" value="12"/>
</dbReference>
<dbReference type="PROSITE" id="PS50093">
    <property type="entry name" value="PKD"/>
    <property type="match status" value="12"/>
</dbReference>
<dbReference type="Pfam" id="PF18911">
    <property type="entry name" value="PKD_4"/>
    <property type="match status" value="12"/>
</dbReference>
<feature type="domain" description="PKD" evidence="1">
    <location>
        <begin position="399"/>
        <end position="491"/>
    </location>
</feature>
<gene>
    <name evidence="2" type="ORF">DK846_14620</name>
</gene>
<feature type="domain" description="PKD" evidence="1">
    <location>
        <begin position="693"/>
        <end position="785"/>
    </location>
</feature>
<feature type="domain" description="PKD" evidence="1">
    <location>
        <begin position="219"/>
        <end position="296"/>
    </location>
</feature>
<feature type="domain" description="PKD" evidence="1">
    <location>
        <begin position="595"/>
        <end position="687"/>
    </location>
</feature>
<dbReference type="Gene3D" id="2.60.40.10">
    <property type="entry name" value="Immunoglobulins"/>
    <property type="match status" value="12"/>
</dbReference>
<feature type="domain" description="PKD" evidence="1">
    <location>
        <begin position="48"/>
        <end position="119"/>
    </location>
</feature>
<feature type="domain" description="PKD" evidence="1">
    <location>
        <begin position="134"/>
        <end position="214"/>
    </location>
</feature>
<feature type="domain" description="PKD" evidence="1">
    <location>
        <begin position="889"/>
        <end position="981"/>
    </location>
</feature>
<name>A0A2V2N534_9EURY</name>
<feature type="domain" description="PKD" evidence="1">
    <location>
        <begin position="497"/>
        <end position="589"/>
    </location>
</feature>
<dbReference type="SUPFAM" id="SSF49299">
    <property type="entry name" value="PKD domain"/>
    <property type="match status" value="12"/>
</dbReference>
<dbReference type="FunFam" id="2.60.40.10:FF:000270">
    <property type="entry name" value="Cell surface protein"/>
    <property type="match status" value="5"/>
</dbReference>
<dbReference type="CDD" id="cd00146">
    <property type="entry name" value="PKD"/>
    <property type="match status" value="12"/>
</dbReference>
<dbReference type="PANTHER" id="PTHR36842:SF1">
    <property type="entry name" value="PROTEIN TOLB"/>
    <property type="match status" value="1"/>
</dbReference>
<dbReference type="PANTHER" id="PTHR36842">
    <property type="entry name" value="PROTEIN TOLB HOMOLOG"/>
    <property type="match status" value="1"/>
</dbReference>
<protein>
    <recommendedName>
        <fullName evidence="1">PKD domain-containing protein</fullName>
    </recommendedName>
</protein>
<dbReference type="InterPro" id="IPR000601">
    <property type="entry name" value="PKD_dom"/>
</dbReference>
<comment type="caution">
    <text evidence="2">The sequence shown here is derived from an EMBL/GenBank/DDBJ whole genome shotgun (WGS) entry which is preliminary data.</text>
</comment>
<keyword evidence="3" id="KW-1185">Reference proteome</keyword>